<dbReference type="PANTHER" id="PTHR46093:SF18">
    <property type="entry name" value="FIBRONECTIN TYPE-III DOMAIN-CONTAINING PROTEIN"/>
    <property type="match status" value="1"/>
</dbReference>
<dbReference type="AlphaFoldDB" id="A0A815HYJ9"/>
<reference evidence="4" key="1">
    <citation type="submission" date="2021-02" db="EMBL/GenBank/DDBJ databases">
        <authorList>
            <person name="Nowell W R."/>
        </authorList>
    </citation>
    <scope>NUCLEOTIDE SEQUENCE</scope>
</reference>
<sequence>MLDHIHIIFVTWLITYTSALQWKQLASSDLANGPVGRTSPSNVMYRDALVMYGGANHCGNFRPTYNDTWLFNLTTLQWTPLLTINDPPLGRWGHFAWIDPLFDPDSMLIFGGRHGEKYDLQAPFSDVWRLNLKTFIWSKLNDGIPGKTIMVDNNGAIATPEGKFFFLNSNRATSNVSAATEIWLYDVHTNTFTSVPSLSSFVPKQEWLFSVVALNWVKKSNNHRILDNLKSLVVYGGWEQNQFYHFNVQTGKFINLTSIGPKPPDSAGHVAISARTATEESVYMMWSAKNQPELWFYSYAEHTWSSMNLSSPAPSPRLYTQIVPISSSGAISLLTPIICLIIVINDGLCPGRVDGDTTSLCFINCAGDDWNNMIENSTKQKQK</sequence>
<dbReference type="InterPro" id="IPR015915">
    <property type="entry name" value="Kelch-typ_b-propeller"/>
</dbReference>
<proteinExistence type="predicted"/>
<dbReference type="EMBL" id="CAJNOL010001448">
    <property type="protein sequence ID" value="CAF1361299.1"/>
    <property type="molecule type" value="Genomic_DNA"/>
</dbReference>
<keyword evidence="3" id="KW-0732">Signal</keyword>
<dbReference type="Gene3D" id="2.120.10.80">
    <property type="entry name" value="Kelch-type beta propeller"/>
    <property type="match status" value="2"/>
</dbReference>
<evidence type="ECO:0000313" key="4">
    <source>
        <dbReference type="EMBL" id="CAF1361299.1"/>
    </source>
</evidence>
<dbReference type="PANTHER" id="PTHR46093">
    <property type="entry name" value="ACYL-COA-BINDING DOMAIN-CONTAINING PROTEIN 5"/>
    <property type="match status" value="1"/>
</dbReference>
<dbReference type="Pfam" id="PF24681">
    <property type="entry name" value="Kelch_KLHDC2_KLHL20_DRC7"/>
    <property type="match status" value="1"/>
</dbReference>
<dbReference type="SUPFAM" id="SSF117281">
    <property type="entry name" value="Kelch motif"/>
    <property type="match status" value="1"/>
</dbReference>
<keyword evidence="5" id="KW-1185">Reference proteome</keyword>
<keyword evidence="1" id="KW-0880">Kelch repeat</keyword>
<organism evidence="4 5">
    <name type="scientific">Rotaria sordida</name>
    <dbReference type="NCBI Taxonomy" id="392033"/>
    <lineage>
        <taxon>Eukaryota</taxon>
        <taxon>Metazoa</taxon>
        <taxon>Spiralia</taxon>
        <taxon>Gnathifera</taxon>
        <taxon>Rotifera</taxon>
        <taxon>Eurotatoria</taxon>
        <taxon>Bdelloidea</taxon>
        <taxon>Philodinida</taxon>
        <taxon>Philodinidae</taxon>
        <taxon>Rotaria</taxon>
    </lineage>
</organism>
<dbReference type="Proteomes" id="UP000663870">
    <property type="component" value="Unassembled WGS sequence"/>
</dbReference>
<name>A0A815HYJ9_9BILA</name>
<comment type="caution">
    <text evidence="4">The sequence shown here is derived from an EMBL/GenBank/DDBJ whole genome shotgun (WGS) entry which is preliminary data.</text>
</comment>
<feature type="chain" id="PRO_5032731358" evidence="3">
    <location>
        <begin position="20"/>
        <end position="383"/>
    </location>
</feature>
<accession>A0A815HYJ9</accession>
<keyword evidence="2" id="KW-0677">Repeat</keyword>
<evidence type="ECO:0000256" key="3">
    <source>
        <dbReference type="SAM" id="SignalP"/>
    </source>
</evidence>
<evidence type="ECO:0000256" key="2">
    <source>
        <dbReference type="ARBA" id="ARBA00022737"/>
    </source>
</evidence>
<protein>
    <submittedName>
        <fullName evidence="4">Uncharacterized protein</fullName>
    </submittedName>
</protein>
<gene>
    <name evidence="4" type="ORF">JXQ802_LOCUS32639</name>
</gene>
<evidence type="ECO:0000256" key="1">
    <source>
        <dbReference type="ARBA" id="ARBA00022441"/>
    </source>
</evidence>
<feature type="signal peptide" evidence="3">
    <location>
        <begin position="1"/>
        <end position="19"/>
    </location>
</feature>
<evidence type="ECO:0000313" key="5">
    <source>
        <dbReference type="Proteomes" id="UP000663870"/>
    </source>
</evidence>